<evidence type="ECO:0000313" key="3">
    <source>
        <dbReference type="Proteomes" id="UP000799049"/>
    </source>
</evidence>
<reference evidence="2" key="1">
    <citation type="submission" date="2019-09" db="EMBL/GenBank/DDBJ databases">
        <title>The Mitochondrial Proteome of the Jakobid, Andalucia godoyi, a Protist With the Most Gene-Rich and Bacteria-Like Mitochondrial Genome.</title>
        <authorList>
            <person name="Gray M.W."/>
            <person name="Burger G."/>
            <person name="Derelle R."/>
            <person name="Klimes V."/>
            <person name="Leger M."/>
            <person name="Sarrasin M."/>
            <person name="Vlcek C."/>
            <person name="Roger A.J."/>
            <person name="Elias M."/>
            <person name="Lang B.F."/>
        </authorList>
    </citation>
    <scope>NUCLEOTIDE SEQUENCE</scope>
    <source>
        <strain evidence="2">And28</strain>
    </source>
</reference>
<feature type="compositionally biased region" description="Basic and acidic residues" evidence="1">
    <location>
        <begin position="279"/>
        <end position="289"/>
    </location>
</feature>
<gene>
    <name evidence="2" type="ORF">ANDGO_06979</name>
</gene>
<sequence>MHRLIRSGRPLNAAGLRRLFSSVGDGPSRYETAAGVLSGESRGPSIAAVYPGSGQVKTEGEDTTLKPGFPSSKPLSDNEVRSAFGARESEKAEERTFWTATGAEAYDSTETFSKKEEIHSKNMEALGQIGSLNARDPKRDEVPGIKYYSTVTRSYWDIDPKKEDPESVKWDPDLRMSSRSEKEQESSKLRKSWVVLGTLGACALLVAAWEQVNNGRELLNMIVPGFSEHPTDPAGASKSHEVLASRPPAVPQHQRQKDSDAVAPSSAYSQSAIPTTRSGTRESRFFSEK</sequence>
<keyword evidence="3" id="KW-1185">Reference proteome</keyword>
<comment type="caution">
    <text evidence="2">The sequence shown here is derived from an EMBL/GenBank/DDBJ whole genome shotgun (WGS) entry which is preliminary data.</text>
</comment>
<dbReference type="EMBL" id="VRVR01000034">
    <property type="protein sequence ID" value="KAF0852472.1"/>
    <property type="molecule type" value="Genomic_DNA"/>
</dbReference>
<dbReference type="OrthoDB" id="17164at2759"/>
<accession>A0A8K0AGH1</accession>
<evidence type="ECO:0000313" key="2">
    <source>
        <dbReference type="EMBL" id="KAF0852472.1"/>
    </source>
</evidence>
<feature type="compositionally biased region" description="Polar residues" evidence="1">
    <location>
        <begin position="266"/>
        <end position="278"/>
    </location>
</feature>
<protein>
    <submittedName>
        <fullName evidence="2">Putative mitochondrial protein</fullName>
    </submittedName>
</protein>
<dbReference type="Proteomes" id="UP000799049">
    <property type="component" value="Unassembled WGS sequence"/>
</dbReference>
<feature type="region of interest" description="Disordered" evidence="1">
    <location>
        <begin position="158"/>
        <end position="187"/>
    </location>
</feature>
<feature type="region of interest" description="Disordered" evidence="1">
    <location>
        <begin position="53"/>
        <end position="77"/>
    </location>
</feature>
<evidence type="ECO:0000256" key="1">
    <source>
        <dbReference type="SAM" id="MobiDB-lite"/>
    </source>
</evidence>
<name>A0A8K0AGH1_ANDGO</name>
<feature type="region of interest" description="Disordered" evidence="1">
    <location>
        <begin position="230"/>
        <end position="289"/>
    </location>
</feature>
<proteinExistence type="predicted"/>
<dbReference type="AlphaFoldDB" id="A0A8K0AGH1"/>
<organism evidence="2 3">
    <name type="scientific">Andalucia godoyi</name>
    <name type="common">Flagellate</name>
    <dbReference type="NCBI Taxonomy" id="505711"/>
    <lineage>
        <taxon>Eukaryota</taxon>
        <taxon>Discoba</taxon>
        <taxon>Jakobida</taxon>
        <taxon>Andalucina</taxon>
        <taxon>Andaluciidae</taxon>
        <taxon>Andalucia</taxon>
    </lineage>
</organism>